<evidence type="ECO:0000313" key="3">
    <source>
        <dbReference type="Proteomes" id="UP000053664"/>
    </source>
</evidence>
<dbReference type="AlphaFoldDB" id="A0A061H2P9"/>
<feature type="compositionally biased region" description="Basic and acidic residues" evidence="1">
    <location>
        <begin position="56"/>
        <end position="73"/>
    </location>
</feature>
<dbReference type="HOGENOM" id="CLU_045837_1_0_1"/>
<dbReference type="KEGG" id="pfp:PFL1_06293"/>
<reference evidence="2 3" key="1">
    <citation type="journal article" date="2013" name="Plant Cell">
        <title>The transition from a phytopathogenic smut ancestor to an anamorphic biocontrol agent deciphered by comparative whole-genome analysis.</title>
        <authorList>
            <person name="Lefebvre F."/>
            <person name="Joly D.L."/>
            <person name="Labbe C."/>
            <person name="Teichmann B."/>
            <person name="Linning R."/>
            <person name="Belzile F."/>
            <person name="Bakkeren G."/>
            <person name="Belanger R.R."/>
        </authorList>
    </citation>
    <scope>NUCLEOTIDE SEQUENCE [LARGE SCALE GENOMIC DNA]</scope>
    <source>
        <strain evidence="2 3">PF-1</strain>
    </source>
</reference>
<feature type="region of interest" description="Disordered" evidence="1">
    <location>
        <begin position="159"/>
        <end position="194"/>
    </location>
</feature>
<dbReference type="Proteomes" id="UP000053664">
    <property type="component" value="Unassembled WGS sequence"/>
</dbReference>
<dbReference type="eggNOG" id="ENOG502S2IV">
    <property type="taxonomic scope" value="Eukaryota"/>
</dbReference>
<feature type="compositionally biased region" description="Basic and acidic residues" evidence="1">
    <location>
        <begin position="9"/>
        <end position="44"/>
    </location>
</feature>
<evidence type="ECO:0000256" key="1">
    <source>
        <dbReference type="SAM" id="MobiDB-lite"/>
    </source>
</evidence>
<dbReference type="RefSeq" id="XP_007882025.1">
    <property type="nucleotide sequence ID" value="XM_007883834.1"/>
</dbReference>
<dbReference type="OrthoDB" id="1028014at2759"/>
<protein>
    <submittedName>
        <fullName evidence="2">Uncharacterized protein</fullName>
    </submittedName>
</protein>
<organism evidence="2 3">
    <name type="scientific">Pseudozyma flocculosa PF-1</name>
    <dbReference type="NCBI Taxonomy" id="1277687"/>
    <lineage>
        <taxon>Eukaryota</taxon>
        <taxon>Fungi</taxon>
        <taxon>Dikarya</taxon>
        <taxon>Basidiomycota</taxon>
        <taxon>Ustilaginomycotina</taxon>
        <taxon>Ustilaginomycetes</taxon>
        <taxon>Ustilaginales</taxon>
        <taxon>Ustilaginaceae</taxon>
        <taxon>Pseudozyma</taxon>
    </lineage>
</organism>
<dbReference type="EMBL" id="KE361647">
    <property type="protein sequence ID" value="EPQ26085.1"/>
    <property type="molecule type" value="Genomic_DNA"/>
</dbReference>
<dbReference type="PANTHER" id="PTHR34776:SF1">
    <property type="entry name" value="F17F16.3 PROTEIN"/>
    <property type="match status" value="1"/>
</dbReference>
<feature type="compositionally biased region" description="Basic and acidic residues" evidence="1">
    <location>
        <begin position="83"/>
        <end position="115"/>
    </location>
</feature>
<dbReference type="GeneID" id="19320371"/>
<sequence>MPPKSAHKKQSESEEEHKQEQHEGQRDEVEVGEKRKADQDRDQDANGDDGDEDDHHDEKEPAKKQQRKSHDNAGDDNVAVDLKGLDQRQQDDDRKLKGDDVEVRKSDAGNDADEVRWHIAETGLIYFFYRPKVKAAMGEDKGASIDSLDGVQNSFMLLVPRRSESETAPAAPKEEKDGNDDDDDKDKRAPHNPTGFRFIALGRKRMPDVELALSHGQEPRGIGGRDSEATWATISSVGTDLDKLVDGMKESRYSTKTRGERVQPAARPAGRGHYVLSIKQTDPPSNREVRLTYHVSHPSADDFGDVQSEIGIHPSSSVLLQMRNPTMPPTGPDAPTAGLPKEQRAKLTDDEMQQTFGGDLDSGGNRYARPEDPMLLDREGVELLIIKRRNQEKDGLQGAGDEQAKALKDIADRDGKRLSEDEVLEELKLSTKDTEVEALSGEWI</sequence>
<feature type="compositionally biased region" description="Acidic residues" evidence="1">
    <location>
        <begin position="45"/>
        <end position="55"/>
    </location>
</feature>
<proteinExistence type="predicted"/>
<feature type="region of interest" description="Disordered" evidence="1">
    <location>
        <begin position="1"/>
        <end position="115"/>
    </location>
</feature>
<name>A0A061H2P9_9BASI</name>
<accession>A0A061H2P9</accession>
<dbReference type="PANTHER" id="PTHR34776">
    <property type="entry name" value="F17F16.3 PROTEIN"/>
    <property type="match status" value="1"/>
</dbReference>
<gene>
    <name evidence="2" type="ORF">PFL1_06293</name>
</gene>
<evidence type="ECO:0000313" key="2">
    <source>
        <dbReference type="EMBL" id="EPQ26085.1"/>
    </source>
</evidence>